<protein>
    <submittedName>
        <fullName evidence="1">Uncharacterized protein</fullName>
    </submittedName>
</protein>
<reference evidence="1" key="2">
    <citation type="submission" date="2021-04" db="EMBL/GenBank/DDBJ databases">
        <authorList>
            <person name="Dong X."/>
        </authorList>
    </citation>
    <scope>NUCLEOTIDE SEQUENCE</scope>
    <source>
        <strain evidence="1">LLY</strain>
    </source>
</reference>
<dbReference type="AlphaFoldDB" id="A0A9E4ZJQ4"/>
<keyword evidence="2" id="KW-1185">Reference proteome</keyword>
<proteinExistence type="predicted"/>
<sequence length="72" mass="8349">MTHIVHGSSKSKTTIPTTTDIRDRLKSYGLKGETYSDILARLMDTADYDLFMDRMYARLDEKDQFVSLDELK</sequence>
<reference evidence="1" key="1">
    <citation type="journal article" date="2021" name="mSystems">
        <title>Bacteria and Archaea Synergistically Convert Glycine Betaine to Biogenic Methane in the Formosa Cold Seep of the South China Sea.</title>
        <authorList>
            <person name="Li L."/>
            <person name="Zhang W."/>
            <person name="Zhang S."/>
            <person name="Song L."/>
            <person name="Sun Q."/>
            <person name="Zhang H."/>
            <person name="Xiang H."/>
            <person name="Dong X."/>
        </authorList>
    </citation>
    <scope>NUCLEOTIDE SEQUENCE</scope>
    <source>
        <strain evidence="1">LLY</strain>
    </source>
</reference>
<accession>A0A9E4ZJQ4</accession>
<evidence type="ECO:0000313" key="1">
    <source>
        <dbReference type="EMBL" id="MCM1987709.1"/>
    </source>
</evidence>
<organism evidence="1 2">
    <name type="scientific">Methanococcoides seepicolus</name>
    <dbReference type="NCBI Taxonomy" id="2828780"/>
    <lineage>
        <taxon>Archaea</taxon>
        <taxon>Methanobacteriati</taxon>
        <taxon>Methanobacteriota</taxon>
        <taxon>Stenosarchaea group</taxon>
        <taxon>Methanomicrobia</taxon>
        <taxon>Methanosarcinales</taxon>
        <taxon>Methanosarcinaceae</taxon>
        <taxon>Methanococcoides</taxon>
    </lineage>
</organism>
<dbReference type="EMBL" id="JAGSOI010000066">
    <property type="protein sequence ID" value="MCM1987709.1"/>
    <property type="molecule type" value="Genomic_DNA"/>
</dbReference>
<comment type="caution">
    <text evidence="1">The sequence shown here is derived from an EMBL/GenBank/DDBJ whole genome shotgun (WGS) entry which is preliminary data.</text>
</comment>
<gene>
    <name evidence="1" type="ORF">KDK67_12080</name>
</gene>
<name>A0A9E4ZJQ4_9EURY</name>
<evidence type="ECO:0000313" key="2">
    <source>
        <dbReference type="Proteomes" id="UP001056766"/>
    </source>
</evidence>
<dbReference type="Proteomes" id="UP001056766">
    <property type="component" value="Unassembled WGS sequence"/>
</dbReference>
<dbReference type="RefSeq" id="WP_250869051.1">
    <property type="nucleotide sequence ID" value="NZ_JAGSOI010000066.1"/>
</dbReference>